<dbReference type="InterPro" id="IPR050270">
    <property type="entry name" value="DegV_domain_contain"/>
</dbReference>
<dbReference type="PANTHER" id="PTHR33434">
    <property type="entry name" value="DEGV DOMAIN-CONTAINING PROTEIN DR_1986-RELATED"/>
    <property type="match status" value="1"/>
</dbReference>
<protein>
    <recommendedName>
        <fullName evidence="3">DegV family protein</fullName>
    </recommendedName>
</protein>
<keyword evidence="1" id="KW-0446">Lipid-binding</keyword>
<evidence type="ECO:0000256" key="1">
    <source>
        <dbReference type="ARBA" id="ARBA00023121"/>
    </source>
</evidence>
<dbReference type="SUPFAM" id="SSF82549">
    <property type="entry name" value="DAK1/DegV-like"/>
    <property type="match status" value="1"/>
</dbReference>
<dbReference type="Gene3D" id="3.30.1180.10">
    <property type="match status" value="1"/>
</dbReference>
<dbReference type="PROSITE" id="PS51482">
    <property type="entry name" value="DEGV"/>
    <property type="match status" value="1"/>
</dbReference>
<sequence length="278" mass="29290">MAVRIVTDSACDLTEDEISALNIEVVPLSIRFGEEVQLDRDELSIDDFYRRMASSEHLPQTAAPSPGAFAAAFGRQFEAGADAVICINLSSGVSATMESAELGAREVEGDVRIVDSRSVTAGLGVMVVAAARAAANGASADEVLALTADLQDRTRVYGAIDTLENLKKGGRIGNAQALLGSMLSIKPLIDISTGIVEEAGRQRTRRKSLIWLRDKVAEHVDQIDTLSVMHAQADDVDDLVTMLAGVVDPSIIQVGVIGPVVASHGGPGLIGLCFTLRP</sequence>
<proteinExistence type="predicted"/>
<dbReference type="InterPro" id="IPR003797">
    <property type="entry name" value="DegV"/>
</dbReference>
<dbReference type="Gene3D" id="3.40.50.10170">
    <property type="match status" value="1"/>
</dbReference>
<evidence type="ECO:0008006" key="3">
    <source>
        <dbReference type="Google" id="ProtNLM"/>
    </source>
</evidence>
<dbReference type="AlphaFoldDB" id="A0A382AZ56"/>
<dbReference type="EMBL" id="UINC01027464">
    <property type="protein sequence ID" value="SVB06749.1"/>
    <property type="molecule type" value="Genomic_DNA"/>
</dbReference>
<reference evidence="2" key="1">
    <citation type="submission" date="2018-05" db="EMBL/GenBank/DDBJ databases">
        <authorList>
            <person name="Lanie J.A."/>
            <person name="Ng W.-L."/>
            <person name="Kazmierczak K.M."/>
            <person name="Andrzejewski T.M."/>
            <person name="Davidsen T.M."/>
            <person name="Wayne K.J."/>
            <person name="Tettelin H."/>
            <person name="Glass J.I."/>
            <person name="Rusch D."/>
            <person name="Podicherti R."/>
            <person name="Tsui H.-C.T."/>
            <person name="Winkler M.E."/>
        </authorList>
    </citation>
    <scope>NUCLEOTIDE SEQUENCE</scope>
</reference>
<evidence type="ECO:0000313" key="2">
    <source>
        <dbReference type="EMBL" id="SVB06749.1"/>
    </source>
</evidence>
<dbReference type="PANTHER" id="PTHR33434:SF2">
    <property type="entry name" value="FATTY ACID-BINDING PROTEIN TM_1468"/>
    <property type="match status" value="1"/>
</dbReference>
<dbReference type="InterPro" id="IPR043168">
    <property type="entry name" value="DegV_C"/>
</dbReference>
<gene>
    <name evidence="2" type="ORF">METZ01_LOCUS159603</name>
</gene>
<organism evidence="2">
    <name type="scientific">marine metagenome</name>
    <dbReference type="NCBI Taxonomy" id="408172"/>
    <lineage>
        <taxon>unclassified sequences</taxon>
        <taxon>metagenomes</taxon>
        <taxon>ecological metagenomes</taxon>
    </lineage>
</organism>
<dbReference type="Pfam" id="PF02645">
    <property type="entry name" value="DegV"/>
    <property type="match status" value="1"/>
</dbReference>
<dbReference type="GO" id="GO:0008289">
    <property type="term" value="F:lipid binding"/>
    <property type="evidence" value="ECO:0007669"/>
    <property type="project" value="UniProtKB-KW"/>
</dbReference>
<dbReference type="NCBIfam" id="TIGR00762">
    <property type="entry name" value="DegV"/>
    <property type="match status" value="1"/>
</dbReference>
<name>A0A382AZ56_9ZZZZ</name>
<accession>A0A382AZ56</accession>